<dbReference type="Pfam" id="PF00583">
    <property type="entry name" value="Acetyltransf_1"/>
    <property type="match status" value="1"/>
</dbReference>
<evidence type="ECO:0000259" key="4">
    <source>
        <dbReference type="PROSITE" id="PS51186"/>
    </source>
</evidence>
<name>A0A3N2CR42_9ACTN</name>
<dbReference type="GO" id="GO:0016881">
    <property type="term" value="F:acid-amino acid ligase activity"/>
    <property type="evidence" value="ECO:0007669"/>
    <property type="project" value="InterPro"/>
</dbReference>
<dbReference type="InterPro" id="IPR029063">
    <property type="entry name" value="SAM-dependent_MTases_sf"/>
</dbReference>
<comment type="caution">
    <text evidence="5">The sequence shown here is derived from an EMBL/GenBank/DDBJ whole genome shotgun (WGS) entry which is preliminary data.</text>
</comment>
<accession>A0A3N2CR42</accession>
<protein>
    <submittedName>
        <fullName evidence="5">Acetyltransferase (GNAT) family protein</fullName>
    </submittedName>
</protein>
<keyword evidence="3" id="KW-0949">S-adenosyl-L-methionine</keyword>
<dbReference type="GO" id="GO:0016747">
    <property type="term" value="F:acyltransferase activity, transferring groups other than amino-acyl groups"/>
    <property type="evidence" value="ECO:0007669"/>
    <property type="project" value="InterPro"/>
</dbReference>
<dbReference type="InterPro" id="IPR013216">
    <property type="entry name" value="Methyltransf_11"/>
</dbReference>
<dbReference type="InterPro" id="IPR000182">
    <property type="entry name" value="GNAT_dom"/>
</dbReference>
<evidence type="ECO:0000313" key="5">
    <source>
        <dbReference type="EMBL" id="ROR89969.1"/>
    </source>
</evidence>
<evidence type="ECO:0000256" key="2">
    <source>
        <dbReference type="ARBA" id="ARBA00022679"/>
    </source>
</evidence>
<keyword evidence="1" id="KW-0489">Methyltransferase</keyword>
<reference evidence="5 6" key="1">
    <citation type="submission" date="2018-11" db="EMBL/GenBank/DDBJ databases">
        <title>Sequencing the genomes of 1000 actinobacteria strains.</title>
        <authorList>
            <person name="Klenk H.-P."/>
        </authorList>
    </citation>
    <scope>NUCLEOTIDE SEQUENCE [LARGE SCALE GENOMIC DNA]</scope>
    <source>
        <strain evidence="5 6">DSM 12652</strain>
    </source>
</reference>
<dbReference type="SUPFAM" id="SSF55729">
    <property type="entry name" value="Acyl-CoA N-acyltransferases (Nat)"/>
    <property type="match status" value="1"/>
</dbReference>
<evidence type="ECO:0000256" key="3">
    <source>
        <dbReference type="ARBA" id="ARBA00022691"/>
    </source>
</evidence>
<dbReference type="InterPro" id="IPR016181">
    <property type="entry name" value="Acyl_CoA_acyltransferase"/>
</dbReference>
<gene>
    <name evidence="5" type="ORF">EDD33_0800</name>
</gene>
<organism evidence="5 6">
    <name type="scientific">Nocardioides aurantiacus</name>
    <dbReference type="NCBI Taxonomy" id="86796"/>
    <lineage>
        <taxon>Bacteria</taxon>
        <taxon>Bacillati</taxon>
        <taxon>Actinomycetota</taxon>
        <taxon>Actinomycetes</taxon>
        <taxon>Propionibacteriales</taxon>
        <taxon>Nocardioidaceae</taxon>
        <taxon>Nocardioides</taxon>
    </lineage>
</organism>
<dbReference type="RefSeq" id="WP_211332404.1">
    <property type="nucleotide sequence ID" value="NZ_RKHO01000001.1"/>
</dbReference>
<dbReference type="Pfam" id="PF08241">
    <property type="entry name" value="Methyltransf_11"/>
    <property type="match status" value="1"/>
</dbReference>
<keyword evidence="2 5" id="KW-0808">Transferase</keyword>
<dbReference type="GO" id="GO:0032259">
    <property type="term" value="P:methylation"/>
    <property type="evidence" value="ECO:0007669"/>
    <property type="project" value="UniProtKB-KW"/>
</dbReference>
<dbReference type="AlphaFoldDB" id="A0A3N2CR42"/>
<keyword evidence="6" id="KW-1185">Reference proteome</keyword>
<dbReference type="Gene3D" id="3.40.630.30">
    <property type="match status" value="1"/>
</dbReference>
<sequence>MCPVPGFEVVRRSFTHPDSQRLVEEVQQEYVVRYGGPDLTPLDASYFEPPLGSFFVGYLDGEPVATGAWRRRTDVAYAGTTATAEIKRMYVVEGARGRGLARAVLAHLERTAHEAGAEVMVLETGEKQPEAIALYESSGYREIPGFGFYADAPLSRCYARPLGERAAWDAAAPTFDDEPDHGLRDPAVREAWRTLLLGALPPAPARVADLGCGTGTLSALLAAEGYAVTGVDFAPAMVERALAAGVDARTGDAADPPLDAASYDVVLCRHVLWALPDPATALRRWVSLLVPGGRLVLVEGRWHTGSGLAMAECVELVRAVAPSLGARLLDDPALWGGPTTDERYLVVGRVG</sequence>
<feature type="domain" description="N-acetyltransferase" evidence="4">
    <location>
        <begin position="9"/>
        <end position="163"/>
    </location>
</feature>
<dbReference type="PANTHER" id="PTHR43464:SF19">
    <property type="entry name" value="UBIQUINONE BIOSYNTHESIS O-METHYLTRANSFERASE, MITOCHONDRIAL"/>
    <property type="match status" value="1"/>
</dbReference>
<dbReference type="SUPFAM" id="SSF53335">
    <property type="entry name" value="S-adenosyl-L-methionine-dependent methyltransferases"/>
    <property type="match status" value="1"/>
</dbReference>
<evidence type="ECO:0000256" key="1">
    <source>
        <dbReference type="ARBA" id="ARBA00022603"/>
    </source>
</evidence>
<dbReference type="PROSITE" id="PS51186">
    <property type="entry name" value="GNAT"/>
    <property type="match status" value="1"/>
</dbReference>
<evidence type="ECO:0000313" key="6">
    <source>
        <dbReference type="Proteomes" id="UP000281738"/>
    </source>
</evidence>
<proteinExistence type="predicted"/>
<dbReference type="Gene3D" id="3.40.50.150">
    <property type="entry name" value="Vaccinia Virus protein VP39"/>
    <property type="match status" value="1"/>
</dbReference>
<dbReference type="GO" id="GO:0008757">
    <property type="term" value="F:S-adenosylmethionine-dependent methyltransferase activity"/>
    <property type="evidence" value="ECO:0007669"/>
    <property type="project" value="InterPro"/>
</dbReference>
<dbReference type="CDD" id="cd04301">
    <property type="entry name" value="NAT_SF"/>
    <property type="match status" value="1"/>
</dbReference>
<dbReference type="CDD" id="cd02440">
    <property type="entry name" value="AdoMet_MTases"/>
    <property type="match status" value="1"/>
</dbReference>
<dbReference type="Proteomes" id="UP000281738">
    <property type="component" value="Unassembled WGS sequence"/>
</dbReference>
<dbReference type="PANTHER" id="PTHR43464">
    <property type="entry name" value="METHYLTRANSFERASE"/>
    <property type="match status" value="1"/>
</dbReference>
<dbReference type="EMBL" id="RKHO01000001">
    <property type="protein sequence ID" value="ROR89969.1"/>
    <property type="molecule type" value="Genomic_DNA"/>
</dbReference>